<keyword evidence="2 8" id="KW-0812">Transmembrane</keyword>
<dbReference type="InterPro" id="IPR050125">
    <property type="entry name" value="GPCR_opsins"/>
</dbReference>
<dbReference type="AlphaFoldDB" id="A0A8S3VAX1"/>
<evidence type="ECO:0000256" key="5">
    <source>
        <dbReference type="ARBA" id="ARBA00023136"/>
    </source>
</evidence>
<feature type="transmembrane region" description="Helical" evidence="8">
    <location>
        <begin position="340"/>
        <end position="365"/>
    </location>
</feature>
<dbReference type="InterPro" id="IPR017452">
    <property type="entry name" value="GPCR_Rhodpsn_7TM"/>
</dbReference>
<feature type="domain" description="G-protein coupled receptors family 1 profile" evidence="9">
    <location>
        <begin position="272"/>
        <end position="546"/>
    </location>
</feature>
<evidence type="ECO:0000256" key="6">
    <source>
        <dbReference type="ARBA" id="ARBA00023170"/>
    </source>
</evidence>
<proteinExistence type="predicted"/>
<dbReference type="SUPFAM" id="SSF81321">
    <property type="entry name" value="Family A G protein-coupled receptor-like"/>
    <property type="match status" value="1"/>
</dbReference>
<keyword evidence="5 8" id="KW-0472">Membrane</keyword>
<keyword evidence="4" id="KW-0297">G-protein coupled receptor</keyword>
<dbReference type="PANTHER" id="PTHR24240">
    <property type="entry name" value="OPSIN"/>
    <property type="match status" value="1"/>
</dbReference>
<dbReference type="Gene3D" id="1.20.1070.10">
    <property type="entry name" value="Rhodopsin 7-helix transmembrane proteins"/>
    <property type="match status" value="1"/>
</dbReference>
<evidence type="ECO:0000256" key="1">
    <source>
        <dbReference type="ARBA" id="ARBA00004141"/>
    </source>
</evidence>
<feature type="transmembrane region" description="Helical" evidence="8">
    <location>
        <begin position="530"/>
        <end position="549"/>
    </location>
</feature>
<keyword evidence="3 8" id="KW-1133">Transmembrane helix</keyword>
<keyword evidence="6" id="KW-0675">Receptor</keyword>
<feature type="transmembrane region" description="Helical" evidence="8">
    <location>
        <begin position="258"/>
        <end position="280"/>
    </location>
</feature>
<organism evidence="10 11">
    <name type="scientific">Mytilus edulis</name>
    <name type="common">Blue mussel</name>
    <dbReference type="NCBI Taxonomy" id="6550"/>
    <lineage>
        <taxon>Eukaryota</taxon>
        <taxon>Metazoa</taxon>
        <taxon>Spiralia</taxon>
        <taxon>Lophotrochozoa</taxon>
        <taxon>Mollusca</taxon>
        <taxon>Bivalvia</taxon>
        <taxon>Autobranchia</taxon>
        <taxon>Pteriomorphia</taxon>
        <taxon>Mytilida</taxon>
        <taxon>Mytiloidea</taxon>
        <taxon>Mytilidae</taxon>
        <taxon>Mytilinae</taxon>
        <taxon>Mytilus</taxon>
    </lineage>
</organism>
<dbReference type="GO" id="GO:0016020">
    <property type="term" value="C:membrane"/>
    <property type="evidence" value="ECO:0007669"/>
    <property type="project" value="UniProtKB-SubCell"/>
</dbReference>
<feature type="transmembrane region" description="Helical" evidence="8">
    <location>
        <begin position="435"/>
        <end position="465"/>
    </location>
</feature>
<reference evidence="10" key="1">
    <citation type="submission" date="2021-03" db="EMBL/GenBank/DDBJ databases">
        <authorList>
            <person name="Bekaert M."/>
        </authorList>
    </citation>
    <scope>NUCLEOTIDE SEQUENCE</scope>
</reference>
<evidence type="ECO:0000256" key="8">
    <source>
        <dbReference type="SAM" id="Phobius"/>
    </source>
</evidence>
<keyword evidence="7" id="KW-0807">Transducer</keyword>
<evidence type="ECO:0000256" key="3">
    <source>
        <dbReference type="ARBA" id="ARBA00022989"/>
    </source>
</evidence>
<accession>A0A8S3VAX1</accession>
<evidence type="ECO:0000313" key="10">
    <source>
        <dbReference type="EMBL" id="CAG2253892.1"/>
    </source>
</evidence>
<protein>
    <recommendedName>
        <fullName evidence="9">G-protein coupled receptors family 1 profile domain-containing protein</fullName>
    </recommendedName>
</protein>
<evidence type="ECO:0000256" key="7">
    <source>
        <dbReference type="ARBA" id="ARBA00023224"/>
    </source>
</evidence>
<evidence type="ECO:0000256" key="4">
    <source>
        <dbReference type="ARBA" id="ARBA00023040"/>
    </source>
</evidence>
<evidence type="ECO:0000256" key="2">
    <source>
        <dbReference type="ARBA" id="ARBA00022692"/>
    </source>
</evidence>
<comment type="subcellular location">
    <subcellularLocation>
        <location evidence="1">Membrane</location>
        <topology evidence="1">Multi-pass membrane protein</topology>
    </subcellularLocation>
</comment>
<dbReference type="EMBL" id="CAJPWZ010003187">
    <property type="protein sequence ID" value="CAG2253892.1"/>
    <property type="molecule type" value="Genomic_DNA"/>
</dbReference>
<feature type="transmembrane region" description="Helical" evidence="8">
    <location>
        <begin position="292"/>
        <end position="315"/>
    </location>
</feature>
<evidence type="ECO:0000259" key="9">
    <source>
        <dbReference type="PROSITE" id="PS50262"/>
    </source>
</evidence>
<dbReference type="Proteomes" id="UP000683360">
    <property type="component" value="Unassembled WGS sequence"/>
</dbReference>
<feature type="transmembrane region" description="Helical" evidence="8">
    <location>
        <begin position="486"/>
        <end position="510"/>
    </location>
</feature>
<keyword evidence="11" id="KW-1185">Reference proteome</keyword>
<evidence type="ECO:0000313" key="11">
    <source>
        <dbReference type="Proteomes" id="UP000683360"/>
    </source>
</evidence>
<sequence>MRDNEFDRYCISFIDWKSVPLNKSGQSFLVWFNDSNYFTVDVSESCSSLLLENIDMVLNEMFNVSYLKRFLGPCQNGIVILYKFCDPNVTYNTRLIEHNAIPYFSDVNIYFIDKDNLCTSSFKAFVETYNNVIRNKDIYRFLTNQTNFLDKIFFTNQINIEFSLQSISNTQSIIHANLYAHTYAIHIYFIPKYQTCKEQFIHSLYMNGFHVSKDDKVVLSFDNLMNLTHENACYETYLACSAWDRYQNVFVLLPHSTIVYVTSTVALAVILVNGFVLSIFIQKENRTPVTVLLSALAIYDSMTALLMNVLTLIAYQKYGHHVHTYDEGQRWFLLDISECLLHIVTYGLIHSFHFVSILLTTLLCLQKTVALLFPMWSKSHIRNRRNAIFSITIFIFCFCIFTALISVEKPAFTEPINGRCCIDLEYVNHGYDVNLYLYTIVTGCTVLACLVVIVCTIYITCKLTIMRRNLPWTDSSIIHKRNRTSALTVVVICIIFLLSEAVFVVRNLAYFLHQFEISIEWQVFNKLEKYIEICLVIGFALNFVIYLVMSRQIRDKLRIGFLKLLQSFKCW</sequence>
<dbReference type="PROSITE" id="PS50262">
    <property type="entry name" value="G_PROTEIN_RECEP_F1_2"/>
    <property type="match status" value="1"/>
</dbReference>
<comment type="caution">
    <text evidence="10">The sequence shown here is derived from an EMBL/GenBank/DDBJ whole genome shotgun (WGS) entry which is preliminary data.</text>
</comment>
<name>A0A8S3VAX1_MYTED</name>
<feature type="transmembrane region" description="Helical" evidence="8">
    <location>
        <begin position="386"/>
        <end position="407"/>
    </location>
</feature>
<gene>
    <name evidence="10" type="ORF">MEDL_65401</name>
</gene>
<dbReference type="GO" id="GO:0004930">
    <property type="term" value="F:G protein-coupled receptor activity"/>
    <property type="evidence" value="ECO:0007669"/>
    <property type="project" value="UniProtKB-KW"/>
</dbReference>